<sequence length="100" mass="11515">MRNSDEVYWSTSLPRDHEALHALDAYRYEWGGLSRAEATRRLLIEWHKLRQGQPIAAWIPTVSPQQHTTNVDYKQQIAGMAYAYKTSNSVARAANRVLDD</sequence>
<dbReference type="EMBL" id="BNJJ01000006">
    <property type="protein sequence ID" value="GHO84378.1"/>
    <property type="molecule type" value="Genomic_DNA"/>
</dbReference>
<name>A0ABQ3VG83_9CHLR</name>
<proteinExistence type="predicted"/>
<gene>
    <name evidence="1" type="ORF">KSZ_23840</name>
</gene>
<evidence type="ECO:0000313" key="2">
    <source>
        <dbReference type="Proteomes" id="UP000635565"/>
    </source>
</evidence>
<accession>A0ABQ3VG83</accession>
<evidence type="ECO:0000313" key="1">
    <source>
        <dbReference type="EMBL" id="GHO84378.1"/>
    </source>
</evidence>
<reference evidence="1 2" key="1">
    <citation type="journal article" date="2021" name="Int. J. Syst. Evol. Microbiol.">
        <title>Reticulibacter mediterranei gen. nov., sp. nov., within the new family Reticulibacteraceae fam. nov., and Ktedonospora formicarum gen. nov., sp. nov., Ktedonobacter robiniae sp. nov., Dictyobacter formicarum sp. nov. and Dictyobacter arantiisoli sp. nov., belonging to the class Ktedonobacteria.</title>
        <authorList>
            <person name="Yabe S."/>
            <person name="Zheng Y."/>
            <person name="Wang C.M."/>
            <person name="Sakai Y."/>
            <person name="Abe K."/>
            <person name="Yokota A."/>
            <person name="Donadio S."/>
            <person name="Cavaletti L."/>
            <person name="Monciardini P."/>
        </authorList>
    </citation>
    <scope>NUCLEOTIDE SEQUENCE [LARGE SCALE GENOMIC DNA]</scope>
    <source>
        <strain evidence="1 2">SOSP1-9</strain>
    </source>
</reference>
<dbReference type="RefSeq" id="WP_201362006.1">
    <property type="nucleotide sequence ID" value="NZ_BNJJ01000006.1"/>
</dbReference>
<comment type="caution">
    <text evidence="1">The sequence shown here is derived from an EMBL/GenBank/DDBJ whole genome shotgun (WGS) entry which is preliminary data.</text>
</comment>
<protein>
    <submittedName>
        <fullName evidence="1">Uncharacterized protein</fullName>
    </submittedName>
</protein>
<keyword evidence="2" id="KW-1185">Reference proteome</keyword>
<dbReference type="Proteomes" id="UP000635565">
    <property type="component" value="Unassembled WGS sequence"/>
</dbReference>
<organism evidence="1 2">
    <name type="scientific">Dictyobacter formicarum</name>
    <dbReference type="NCBI Taxonomy" id="2778368"/>
    <lineage>
        <taxon>Bacteria</taxon>
        <taxon>Bacillati</taxon>
        <taxon>Chloroflexota</taxon>
        <taxon>Ktedonobacteria</taxon>
        <taxon>Ktedonobacterales</taxon>
        <taxon>Dictyobacteraceae</taxon>
        <taxon>Dictyobacter</taxon>
    </lineage>
</organism>